<gene>
    <name evidence="2" type="ORF">CAS74_004631</name>
    <name evidence="1" type="ORF">JL09_g1556</name>
</gene>
<evidence type="ECO:0000313" key="1">
    <source>
        <dbReference type="EMBL" id="KGK39302.1"/>
    </source>
</evidence>
<dbReference type="VEuPathDB" id="FungiDB:C5L36_0B11300"/>
<name>A0A099P500_PICKU</name>
<accession>A0A099P500</accession>
<sequence>MSMRSHILGKPSRLGSLLPKVGFRQQSHTPPQVPKSHFQDLDNHPLPYAFKMPRQGPQNITYNSAVAKELSIGELFTDKSTRKSTFRILAIVTLLQVVLFYVSSKSLLDELDDTDEKLMELWGFYERRDISQTVMAVHIGQLKQQLLAAGLKPVTPSQALLVSQHLLSFARDQETGNLLIYVDPNSSIYNLVPFSYEYDIQKIPKLDTVVEKTWNDYNQENKGSREISK</sequence>
<reference evidence="2 4" key="3">
    <citation type="submission" date="2017-05" db="EMBL/GenBank/DDBJ databases">
        <title>The Genome Sequence of Candida krusei Ckrusei653.</title>
        <authorList>
            <person name="Cuomo C."/>
            <person name="Forche A."/>
            <person name="Young S."/>
            <person name="Abouelleil A."/>
            <person name="Cao P."/>
            <person name="Chapman S."/>
            <person name="Cusick C."/>
            <person name="Shea T."/>
            <person name="Nusbaum C."/>
            <person name="Birren B."/>
        </authorList>
    </citation>
    <scope>NUCLEOTIDE SEQUENCE [LARGE SCALE GENOMIC DNA]</scope>
    <source>
        <strain evidence="2 4">Ckrusei653</strain>
    </source>
</reference>
<reference evidence="1" key="2">
    <citation type="submission" date="2014-08" db="EMBL/GenBank/DDBJ databases">
        <title>Exploiting Issatchenkia orientalis SD108 for Succinic Acid Production.</title>
        <authorList>
            <person name="Xiao H."/>
            <person name="Shao Z."/>
            <person name="Jiang Y."/>
            <person name="Dole S."/>
            <person name="Zhao H."/>
        </authorList>
    </citation>
    <scope>NUCLEOTIDE SEQUENCE [LARGE SCALE GENOMIC DNA]</scope>
    <source>
        <strain evidence="1">SD108</strain>
    </source>
</reference>
<organism evidence="1 3">
    <name type="scientific">Pichia kudriavzevii</name>
    <name type="common">Yeast</name>
    <name type="synonym">Issatchenkia orientalis</name>
    <dbReference type="NCBI Taxonomy" id="4909"/>
    <lineage>
        <taxon>Eukaryota</taxon>
        <taxon>Fungi</taxon>
        <taxon>Dikarya</taxon>
        <taxon>Ascomycota</taxon>
        <taxon>Saccharomycotina</taxon>
        <taxon>Pichiomycetes</taxon>
        <taxon>Pichiales</taxon>
        <taxon>Pichiaceae</taxon>
        <taxon>Pichia</taxon>
    </lineage>
</organism>
<evidence type="ECO:0000313" key="4">
    <source>
        <dbReference type="Proteomes" id="UP000195871"/>
    </source>
</evidence>
<evidence type="ECO:0000313" key="2">
    <source>
        <dbReference type="EMBL" id="OUT20383.1"/>
    </source>
</evidence>
<dbReference type="EMBL" id="NHMM01000008">
    <property type="protein sequence ID" value="OUT20383.1"/>
    <property type="molecule type" value="Genomic_DNA"/>
</dbReference>
<dbReference type="EMBL" id="JQFK01000010">
    <property type="protein sequence ID" value="KGK39302.1"/>
    <property type="molecule type" value="Genomic_DNA"/>
</dbReference>
<dbReference type="Proteomes" id="UP000029867">
    <property type="component" value="Unassembled WGS sequence"/>
</dbReference>
<evidence type="ECO:0000313" key="3">
    <source>
        <dbReference type="Proteomes" id="UP000029867"/>
    </source>
</evidence>
<dbReference type="Proteomes" id="UP000195871">
    <property type="component" value="Unassembled WGS sequence"/>
</dbReference>
<comment type="caution">
    <text evidence="1">The sequence shown here is derived from an EMBL/GenBank/DDBJ whole genome shotgun (WGS) entry which is preliminary data.</text>
</comment>
<reference evidence="3" key="1">
    <citation type="journal article" date="2014" name="Microb. Cell Fact.">
        <title>Exploiting Issatchenkia orientalis SD108 for succinic acid production.</title>
        <authorList>
            <person name="Xiao H."/>
            <person name="Shao Z."/>
            <person name="Jiang Y."/>
            <person name="Dole S."/>
            <person name="Zhao H."/>
        </authorList>
    </citation>
    <scope>NUCLEOTIDE SEQUENCE [LARGE SCALE GENOMIC DNA]</scope>
    <source>
        <strain evidence="3">SD108</strain>
    </source>
</reference>
<dbReference type="HOGENOM" id="CLU_1209979_0_0_1"/>
<protein>
    <submittedName>
        <fullName evidence="1">Uncharacterized protein</fullName>
    </submittedName>
</protein>
<proteinExistence type="predicted"/>
<dbReference type="AlphaFoldDB" id="A0A099P500"/>